<dbReference type="PANTHER" id="PTHR37984">
    <property type="entry name" value="PROTEIN CBG26694"/>
    <property type="match status" value="1"/>
</dbReference>
<evidence type="ECO:0000313" key="1">
    <source>
        <dbReference type="EMBL" id="KAA3466192.1"/>
    </source>
</evidence>
<dbReference type="Gene3D" id="3.30.70.270">
    <property type="match status" value="2"/>
</dbReference>
<dbReference type="SUPFAM" id="SSF56672">
    <property type="entry name" value="DNA/RNA polymerases"/>
    <property type="match status" value="1"/>
</dbReference>
<evidence type="ECO:0000313" key="2">
    <source>
        <dbReference type="Proteomes" id="UP000325315"/>
    </source>
</evidence>
<keyword evidence="2" id="KW-1185">Reference proteome</keyword>
<dbReference type="OrthoDB" id="1738613at2759"/>
<sequence length="166" mass="19635">MPFGLTNALATFMHFTNRIFQHYLDQFFVHDEHLRVVIQILNKKKFYAKLSKCEFYLREMMFLGHVVSAECICVDLKKIEAILNWKQPKNISEIRNFLRLSSYYQRFVEGFAFIAAPVTKLLSKSAPFNFEKLNSVLTPAWILIQFKYRKDYVVYNDASHSSLVVY</sequence>
<dbReference type="InterPro" id="IPR043128">
    <property type="entry name" value="Rev_trsase/Diguanyl_cyclase"/>
</dbReference>
<protein>
    <submittedName>
        <fullName evidence="1">Integrase</fullName>
    </submittedName>
</protein>
<reference evidence="2" key="1">
    <citation type="journal article" date="2019" name="Plant Biotechnol. J.">
        <title>Genome sequencing of the Australian wild diploid species Gossypium australe highlights disease resistance and delayed gland morphogenesis.</title>
        <authorList>
            <person name="Cai Y."/>
            <person name="Cai X."/>
            <person name="Wang Q."/>
            <person name="Wang P."/>
            <person name="Zhang Y."/>
            <person name="Cai C."/>
            <person name="Xu Y."/>
            <person name="Wang K."/>
            <person name="Zhou Z."/>
            <person name="Wang C."/>
            <person name="Geng S."/>
            <person name="Li B."/>
            <person name="Dong Q."/>
            <person name="Hou Y."/>
            <person name="Wang H."/>
            <person name="Ai P."/>
            <person name="Liu Z."/>
            <person name="Yi F."/>
            <person name="Sun M."/>
            <person name="An G."/>
            <person name="Cheng J."/>
            <person name="Zhang Y."/>
            <person name="Shi Q."/>
            <person name="Xie Y."/>
            <person name="Shi X."/>
            <person name="Chang Y."/>
            <person name="Huang F."/>
            <person name="Chen Y."/>
            <person name="Hong S."/>
            <person name="Mi L."/>
            <person name="Sun Q."/>
            <person name="Zhang L."/>
            <person name="Zhou B."/>
            <person name="Peng R."/>
            <person name="Zhang X."/>
            <person name="Liu F."/>
        </authorList>
    </citation>
    <scope>NUCLEOTIDE SEQUENCE [LARGE SCALE GENOMIC DNA]</scope>
    <source>
        <strain evidence="2">cv. PA1801</strain>
    </source>
</reference>
<name>A0A5B6VAH0_9ROSI</name>
<dbReference type="EMBL" id="SMMG02000007">
    <property type="protein sequence ID" value="KAA3466192.1"/>
    <property type="molecule type" value="Genomic_DNA"/>
</dbReference>
<dbReference type="AlphaFoldDB" id="A0A5B6VAH0"/>
<comment type="caution">
    <text evidence="1">The sequence shown here is derived from an EMBL/GenBank/DDBJ whole genome shotgun (WGS) entry which is preliminary data.</text>
</comment>
<gene>
    <name evidence="1" type="ORF">EPI10_001305</name>
</gene>
<organism evidence="1 2">
    <name type="scientific">Gossypium australe</name>
    <dbReference type="NCBI Taxonomy" id="47621"/>
    <lineage>
        <taxon>Eukaryota</taxon>
        <taxon>Viridiplantae</taxon>
        <taxon>Streptophyta</taxon>
        <taxon>Embryophyta</taxon>
        <taxon>Tracheophyta</taxon>
        <taxon>Spermatophyta</taxon>
        <taxon>Magnoliopsida</taxon>
        <taxon>eudicotyledons</taxon>
        <taxon>Gunneridae</taxon>
        <taxon>Pentapetalae</taxon>
        <taxon>rosids</taxon>
        <taxon>malvids</taxon>
        <taxon>Malvales</taxon>
        <taxon>Malvaceae</taxon>
        <taxon>Malvoideae</taxon>
        <taxon>Gossypium</taxon>
    </lineage>
</organism>
<dbReference type="Proteomes" id="UP000325315">
    <property type="component" value="Unassembled WGS sequence"/>
</dbReference>
<dbReference type="PANTHER" id="PTHR37984:SF5">
    <property type="entry name" value="PROTEIN NYNRIN-LIKE"/>
    <property type="match status" value="1"/>
</dbReference>
<dbReference type="InterPro" id="IPR050951">
    <property type="entry name" value="Retrovirus_Pol_polyprotein"/>
</dbReference>
<dbReference type="InterPro" id="IPR043502">
    <property type="entry name" value="DNA/RNA_pol_sf"/>
</dbReference>
<proteinExistence type="predicted"/>
<accession>A0A5B6VAH0</accession>